<keyword evidence="1" id="KW-0812">Transmembrane</keyword>
<feature type="transmembrane region" description="Helical" evidence="1">
    <location>
        <begin position="155"/>
        <end position="175"/>
    </location>
</feature>
<evidence type="ECO:0000313" key="2">
    <source>
        <dbReference type="EMBL" id="TSB44784.1"/>
    </source>
</evidence>
<organism evidence="2 3">
    <name type="scientific">Alkalicoccobacillus porphyridii</name>
    <dbReference type="NCBI Taxonomy" id="2597270"/>
    <lineage>
        <taxon>Bacteria</taxon>
        <taxon>Bacillati</taxon>
        <taxon>Bacillota</taxon>
        <taxon>Bacilli</taxon>
        <taxon>Bacillales</taxon>
        <taxon>Bacillaceae</taxon>
        <taxon>Alkalicoccobacillus</taxon>
    </lineage>
</organism>
<evidence type="ECO:0000256" key="1">
    <source>
        <dbReference type="SAM" id="Phobius"/>
    </source>
</evidence>
<gene>
    <name evidence="2" type="ORF">FN960_19465</name>
</gene>
<dbReference type="AlphaFoldDB" id="A0A553ZTI4"/>
<dbReference type="Proteomes" id="UP000318521">
    <property type="component" value="Unassembled WGS sequence"/>
</dbReference>
<evidence type="ECO:0000313" key="3">
    <source>
        <dbReference type="Proteomes" id="UP000318521"/>
    </source>
</evidence>
<dbReference type="EMBL" id="VLXZ01000019">
    <property type="protein sequence ID" value="TSB44784.1"/>
    <property type="molecule type" value="Genomic_DNA"/>
</dbReference>
<protein>
    <submittedName>
        <fullName evidence="2">Uncharacterized protein</fullName>
    </submittedName>
</protein>
<feature type="transmembrane region" description="Helical" evidence="1">
    <location>
        <begin position="125"/>
        <end position="143"/>
    </location>
</feature>
<name>A0A553ZTI4_9BACI</name>
<dbReference type="OrthoDB" id="3697173at2"/>
<keyword evidence="1" id="KW-0472">Membrane</keyword>
<dbReference type="RefSeq" id="WP_143850546.1">
    <property type="nucleotide sequence ID" value="NZ_VLXZ01000019.1"/>
</dbReference>
<proteinExistence type="predicted"/>
<feature type="transmembrane region" description="Helical" evidence="1">
    <location>
        <begin position="36"/>
        <end position="56"/>
    </location>
</feature>
<feature type="transmembrane region" description="Helical" evidence="1">
    <location>
        <begin position="7"/>
        <end position="24"/>
    </location>
</feature>
<sequence length="176" mass="19562">MEYVRDYVMYMAVFGFFSFVWFGWAQENPRPSWRKYIGVASGLGFVISSIGIYLSIQHWNDASALNQATAFNLYLIFVWAEIIICMVGAILLTVFKKKHMIAPFVAFIVGSHFIGLAPVFADPTLYLLALLIMVISCVSLPVAKRLQVAPSAITGIGTGSVLFCFAILGFVRYLLV</sequence>
<feature type="transmembrane region" description="Helical" evidence="1">
    <location>
        <begin position="76"/>
        <end position="94"/>
    </location>
</feature>
<feature type="transmembrane region" description="Helical" evidence="1">
    <location>
        <begin position="101"/>
        <end position="119"/>
    </location>
</feature>
<keyword evidence="1" id="KW-1133">Transmembrane helix</keyword>
<accession>A0A553ZTI4</accession>
<comment type="caution">
    <text evidence="2">The sequence shown here is derived from an EMBL/GenBank/DDBJ whole genome shotgun (WGS) entry which is preliminary data.</text>
</comment>
<keyword evidence="3" id="KW-1185">Reference proteome</keyword>
<reference evidence="2 3" key="1">
    <citation type="submission" date="2019-07" db="EMBL/GenBank/DDBJ databases">
        <authorList>
            <person name="Park Y.J."/>
            <person name="Jeong S.E."/>
            <person name="Jung H.S."/>
        </authorList>
    </citation>
    <scope>NUCLEOTIDE SEQUENCE [LARGE SCALE GENOMIC DNA]</scope>
    <source>
        <strain evidence="3">P16(2019)</strain>
    </source>
</reference>